<organism evidence="4 5">
    <name type="scientific">Trypanosoma rangeli</name>
    <dbReference type="NCBI Taxonomy" id="5698"/>
    <lineage>
        <taxon>Eukaryota</taxon>
        <taxon>Discoba</taxon>
        <taxon>Euglenozoa</taxon>
        <taxon>Kinetoplastea</taxon>
        <taxon>Metakinetoplastina</taxon>
        <taxon>Trypanosomatida</taxon>
        <taxon>Trypanosomatidae</taxon>
        <taxon>Trypanosoma</taxon>
        <taxon>Herpetosoma</taxon>
    </lineage>
</organism>
<accession>A0A422P3Z5</accession>
<dbReference type="AlphaFoldDB" id="A0A422P3Z5"/>
<dbReference type="SMART" id="SM00268">
    <property type="entry name" value="ACTIN"/>
    <property type="match status" value="1"/>
</dbReference>
<dbReference type="PRINTS" id="PR00190">
    <property type="entry name" value="ACTIN"/>
</dbReference>
<proteinExistence type="inferred from homology"/>
<evidence type="ECO:0000313" key="4">
    <source>
        <dbReference type="EMBL" id="RNF12450.1"/>
    </source>
</evidence>
<sequence>MIVADFGSSLVKAGTVSESLPSLIFPTVVGTPTRKYGLLRRNKVAPEEAPLAPFVVGAEAIHEMHRATLHHPIQHGIVKDWPKMEQIIHYTFSEFGLDPEETSLVCTEPLFTPKQNSEQMAELLFEAFGVPSLALIPSGMCALYSSGRTTGVVLDSGDGVTQVTPVYDSYIIRDAASRFNHGGHEVTEHLRTLLFERGLNFVSPQDWLSVKSIKETVCYVSSTYEKELQEEGEELRLFSLPDGQTIHVGKEAFRAPEILFSPCITLSELPSMSEFVVTAVKRCGIDMRKDLLSSIILSGGNTMFKGFASRLSGEALKEFPGLFGGAKVIGALDRQYSVWSGASVLAGLATFSDHLLTRDTFDEHGPSIVHNYSRSVALGEEGGDDGDASEGAQ</sequence>
<evidence type="ECO:0000256" key="2">
    <source>
        <dbReference type="ARBA" id="ARBA00049360"/>
    </source>
</evidence>
<evidence type="ECO:0000256" key="1">
    <source>
        <dbReference type="ARBA" id="ARBA00022801"/>
    </source>
</evidence>
<gene>
    <name evidence="4" type="ORF">TraAM80_00302</name>
</gene>
<dbReference type="RefSeq" id="XP_029242758.1">
    <property type="nucleotide sequence ID" value="XM_029377386.1"/>
</dbReference>
<comment type="catalytic activity">
    <reaction evidence="2">
        <text>ATP + H2O = ADP + phosphate + H(+)</text>
        <dbReference type="Rhea" id="RHEA:13065"/>
        <dbReference type="ChEBI" id="CHEBI:15377"/>
        <dbReference type="ChEBI" id="CHEBI:15378"/>
        <dbReference type="ChEBI" id="CHEBI:30616"/>
        <dbReference type="ChEBI" id="CHEBI:43474"/>
        <dbReference type="ChEBI" id="CHEBI:456216"/>
    </reaction>
</comment>
<dbReference type="Pfam" id="PF00022">
    <property type="entry name" value="Actin"/>
    <property type="match status" value="1"/>
</dbReference>
<comment type="similarity">
    <text evidence="3">Belongs to the actin family.</text>
</comment>
<name>A0A422P3Z5_TRYRA</name>
<dbReference type="VEuPathDB" id="TriTrypDB:TRSC58_05355"/>
<dbReference type="InterPro" id="IPR043129">
    <property type="entry name" value="ATPase_NBD"/>
</dbReference>
<dbReference type="Gene3D" id="3.30.420.40">
    <property type="match status" value="2"/>
</dbReference>
<keyword evidence="1" id="KW-0378">Hydrolase</keyword>
<reference evidence="4 5" key="1">
    <citation type="journal article" date="2018" name="BMC Genomics">
        <title>Genomic comparison of Trypanosoma conorhini and Trypanosoma rangeli to Trypanosoma cruzi strains of high and low virulence.</title>
        <authorList>
            <person name="Bradwell K.R."/>
            <person name="Koparde V.N."/>
            <person name="Matveyev A.V."/>
            <person name="Serrano M.G."/>
            <person name="Alves J.M."/>
            <person name="Parikh H."/>
            <person name="Huang B."/>
            <person name="Lee V."/>
            <person name="Espinosa-Alvarez O."/>
            <person name="Ortiz P.A."/>
            <person name="Costa-Martins A.G."/>
            <person name="Teixeira M.M."/>
            <person name="Buck G.A."/>
        </authorList>
    </citation>
    <scope>NUCLEOTIDE SEQUENCE [LARGE SCALE GENOMIC DNA]</scope>
    <source>
        <strain evidence="4 5">AM80</strain>
    </source>
</reference>
<evidence type="ECO:0000313" key="5">
    <source>
        <dbReference type="Proteomes" id="UP000283634"/>
    </source>
</evidence>
<dbReference type="OMA" id="HEMHRAT"/>
<dbReference type="FunFam" id="3.30.420.40:FF:000050">
    <property type="entry name" value="Actin, alpha skeletal muscle"/>
    <property type="match status" value="1"/>
</dbReference>
<keyword evidence="5" id="KW-1185">Reference proteome</keyword>
<protein>
    <submittedName>
        <fullName evidence="4">Putative actin</fullName>
    </submittedName>
</protein>
<dbReference type="GO" id="GO:0016787">
    <property type="term" value="F:hydrolase activity"/>
    <property type="evidence" value="ECO:0007669"/>
    <property type="project" value="UniProtKB-KW"/>
</dbReference>
<comment type="caution">
    <text evidence="4">The sequence shown here is derived from an EMBL/GenBank/DDBJ whole genome shotgun (WGS) entry which is preliminary data.</text>
</comment>
<dbReference type="FunFam" id="3.90.640.10:FF:000007">
    <property type="entry name" value="Actin like 7B"/>
    <property type="match status" value="1"/>
</dbReference>
<evidence type="ECO:0000256" key="3">
    <source>
        <dbReference type="RuleBase" id="RU000487"/>
    </source>
</evidence>
<dbReference type="Gene3D" id="3.90.640.10">
    <property type="entry name" value="Actin, Chain A, domain 4"/>
    <property type="match status" value="1"/>
</dbReference>
<dbReference type="InterPro" id="IPR004000">
    <property type="entry name" value="Actin"/>
</dbReference>
<dbReference type="SUPFAM" id="SSF53067">
    <property type="entry name" value="Actin-like ATPase domain"/>
    <property type="match status" value="2"/>
</dbReference>
<dbReference type="OrthoDB" id="5132116at2759"/>
<dbReference type="GeneID" id="40324235"/>
<dbReference type="EMBL" id="MKGL01000005">
    <property type="protein sequence ID" value="RNF12450.1"/>
    <property type="molecule type" value="Genomic_DNA"/>
</dbReference>
<dbReference type="PANTHER" id="PTHR11937">
    <property type="entry name" value="ACTIN"/>
    <property type="match status" value="1"/>
</dbReference>
<dbReference type="Proteomes" id="UP000283634">
    <property type="component" value="Unassembled WGS sequence"/>
</dbReference>